<sequence>MNSPLKSLLLKASEEIFKLEDDAKKLLTKPDYNKEEYKELMVKKAKCLLTLPNEYEKLIKEKPELSDDIIEDKLRTFSNGANNALQLGSLFYMSALLYPDDHKPGEPNNLEKLILSIK</sequence>
<accession>A0A1M7SLY6</accession>
<dbReference type="AlphaFoldDB" id="A0A1M7SLY6"/>
<dbReference type="Proteomes" id="UP000186469">
    <property type="component" value="Unassembled WGS sequence"/>
</dbReference>
<dbReference type="OrthoDB" id="5459009at2"/>
<keyword evidence="2" id="KW-1185">Reference proteome</keyword>
<dbReference type="EMBL" id="FRDI01000004">
    <property type="protein sequence ID" value="SHN59499.1"/>
    <property type="molecule type" value="Genomic_DNA"/>
</dbReference>
<gene>
    <name evidence="1" type="ORF">SAMN02745728_01019</name>
</gene>
<dbReference type="RefSeq" id="WP_072696715.1">
    <property type="nucleotide sequence ID" value="NZ_FRDI01000004.1"/>
</dbReference>
<proteinExistence type="predicted"/>
<dbReference type="STRING" id="1121455.SAMN02745728_01019"/>
<name>A0A1M7SLY6_9BACT</name>
<evidence type="ECO:0000313" key="2">
    <source>
        <dbReference type="Proteomes" id="UP000186469"/>
    </source>
</evidence>
<protein>
    <submittedName>
        <fullName evidence="1">Uncharacterized protein</fullName>
    </submittedName>
</protein>
<organism evidence="1 2">
    <name type="scientific">Desulfovibrio litoralis DSM 11393</name>
    <dbReference type="NCBI Taxonomy" id="1121455"/>
    <lineage>
        <taxon>Bacteria</taxon>
        <taxon>Pseudomonadati</taxon>
        <taxon>Thermodesulfobacteriota</taxon>
        <taxon>Desulfovibrionia</taxon>
        <taxon>Desulfovibrionales</taxon>
        <taxon>Desulfovibrionaceae</taxon>
        <taxon>Desulfovibrio</taxon>
    </lineage>
</organism>
<evidence type="ECO:0000313" key="1">
    <source>
        <dbReference type="EMBL" id="SHN59499.1"/>
    </source>
</evidence>
<reference evidence="1 2" key="1">
    <citation type="submission" date="2016-12" db="EMBL/GenBank/DDBJ databases">
        <authorList>
            <person name="Song W.-J."/>
            <person name="Kurnit D.M."/>
        </authorList>
    </citation>
    <scope>NUCLEOTIDE SEQUENCE [LARGE SCALE GENOMIC DNA]</scope>
    <source>
        <strain evidence="1 2">DSM 11393</strain>
    </source>
</reference>